<gene>
    <name evidence="8" type="primary">LOC117238287</name>
</gene>
<dbReference type="InterPro" id="IPR042185">
    <property type="entry name" value="Serpin_sf_2"/>
</dbReference>
<dbReference type="Gene3D" id="3.30.497.10">
    <property type="entry name" value="Antithrombin, subunit I, domain 2"/>
    <property type="match status" value="2"/>
</dbReference>
<dbReference type="InterPro" id="IPR023796">
    <property type="entry name" value="Serpin_dom"/>
</dbReference>
<dbReference type="PANTHER" id="PTHR11461:SF342">
    <property type="entry name" value="SERINE PROTEASE INHIBITOR 28DC"/>
    <property type="match status" value="1"/>
</dbReference>
<organism evidence="7 8">
    <name type="scientific">Bombus vosnesenskii</name>
    <dbReference type="NCBI Taxonomy" id="207650"/>
    <lineage>
        <taxon>Eukaryota</taxon>
        <taxon>Metazoa</taxon>
        <taxon>Ecdysozoa</taxon>
        <taxon>Arthropoda</taxon>
        <taxon>Hexapoda</taxon>
        <taxon>Insecta</taxon>
        <taxon>Pterygota</taxon>
        <taxon>Neoptera</taxon>
        <taxon>Endopterygota</taxon>
        <taxon>Hymenoptera</taxon>
        <taxon>Apocrita</taxon>
        <taxon>Aculeata</taxon>
        <taxon>Apoidea</taxon>
        <taxon>Anthophila</taxon>
        <taxon>Apidae</taxon>
        <taxon>Bombus</taxon>
        <taxon>Pyrobombus</taxon>
    </lineage>
</organism>
<proteinExistence type="inferred from homology"/>
<keyword evidence="1" id="KW-0646">Protease inhibitor</keyword>
<keyword evidence="2" id="KW-0722">Serine protease inhibitor</keyword>
<dbReference type="FunFam" id="2.30.39.10:FF:000035">
    <property type="entry name" value="Serine protease inhibitor (serpin) 16"/>
    <property type="match status" value="1"/>
</dbReference>
<dbReference type="Gene3D" id="2.30.39.10">
    <property type="entry name" value="Alpha-1-antitrypsin, domain 1"/>
    <property type="match status" value="2"/>
</dbReference>
<keyword evidence="7" id="KW-1185">Reference proteome</keyword>
<comment type="similarity">
    <text evidence="3">Belongs to the serpin family.</text>
</comment>
<sequence length="678" mass="76140">MKTALIFLCLTATCFGQLIYPDDKLLASTTVPSSIFPNIPQNVQSQDSVKSTINSYQVNSQLPRTSPPILGLGAPRRTKASYPTTVYPAVTENTLQDWGDHVNNIIANGVLKFGLDVEQEIYRTRGVSLIEQRDNIVLSPTSLAAILAIVLAGSAGRTFDEASKVLGLEAGIDISQNSEVVHQMFGVLLSQLQSKESAGILLPQLNFATAAYVQDGFPILPQFKLLSKEIYQTDIFNVDFARNGKGAEEMINMWVRQKTKGKITSILNHVPGSGTAMILLSALYFNGEWDQYFLDGATKRRPFFIEPNETVNVNMMYNGGTFPFYLDKKLGAKIIGFPYKGRELSMYVLLPTTPGAKALREFKNKLTVDIIENLIKNAKNETCIVGFPRMKLSTSLSLRPTLAALGLESLFDPVTADLSLISQPNAITNMNGRNQTNVRPSESRPKSNPTITTSQNGNEKRPQNQIYNDKIYFPSRFYPSSGSRNQGQTGRMVKRNYFTYEDKIRGYNVEQWTNGFSLRKTRDIRDIKGKKDRSSYTVEGRSKEYHDNTKIVNLEENKYRFEEQTGRNRRQTRPIDQNFLDFVRHQNLPSYGLDSLRNSANLVNPHLFATDVLQKVEIDITEKGTEAAAVTGVVLERNGSQKKFIANRPFIFFIRHDPSKLVLFWGTINVPTPNYPTT</sequence>
<feature type="domain" description="Serpin" evidence="6">
    <location>
        <begin position="119"/>
        <end position="671"/>
    </location>
</feature>
<dbReference type="GO" id="GO:0005615">
    <property type="term" value="C:extracellular space"/>
    <property type="evidence" value="ECO:0007669"/>
    <property type="project" value="InterPro"/>
</dbReference>
<dbReference type="InterPro" id="IPR042178">
    <property type="entry name" value="Serpin_sf_1"/>
</dbReference>
<dbReference type="PROSITE" id="PS00284">
    <property type="entry name" value="SERPIN"/>
    <property type="match status" value="1"/>
</dbReference>
<dbReference type="GeneID" id="117238287"/>
<dbReference type="SUPFAM" id="SSF56574">
    <property type="entry name" value="Serpins"/>
    <property type="match status" value="2"/>
</dbReference>
<dbReference type="GO" id="GO:0004867">
    <property type="term" value="F:serine-type endopeptidase inhibitor activity"/>
    <property type="evidence" value="ECO:0007669"/>
    <property type="project" value="UniProtKB-KW"/>
</dbReference>
<dbReference type="RefSeq" id="XP_033358973.1">
    <property type="nucleotide sequence ID" value="XM_033503082.1"/>
</dbReference>
<dbReference type="Pfam" id="PF00079">
    <property type="entry name" value="Serpin"/>
    <property type="match status" value="2"/>
</dbReference>
<name>A0A6J3L036_9HYME</name>
<accession>A0A6J3L036</accession>
<dbReference type="SMART" id="SM00093">
    <property type="entry name" value="SERPIN"/>
    <property type="match status" value="1"/>
</dbReference>
<dbReference type="GO" id="GO:0045861">
    <property type="term" value="P:negative regulation of proteolysis"/>
    <property type="evidence" value="ECO:0007669"/>
    <property type="project" value="UniProtKB-ARBA"/>
</dbReference>
<evidence type="ECO:0000256" key="4">
    <source>
        <dbReference type="SAM" id="MobiDB-lite"/>
    </source>
</evidence>
<evidence type="ECO:0000313" key="7">
    <source>
        <dbReference type="Proteomes" id="UP000504631"/>
    </source>
</evidence>
<dbReference type="InterPro" id="IPR000215">
    <property type="entry name" value="Serpin_fam"/>
</dbReference>
<protein>
    <submittedName>
        <fullName evidence="8">Leukocyte elastase inhibitor</fullName>
    </submittedName>
</protein>
<dbReference type="Proteomes" id="UP000504631">
    <property type="component" value="Unplaced"/>
</dbReference>
<feature type="signal peptide" evidence="5">
    <location>
        <begin position="1"/>
        <end position="16"/>
    </location>
</feature>
<feature type="chain" id="PRO_5027087496" evidence="5">
    <location>
        <begin position="17"/>
        <end position="678"/>
    </location>
</feature>
<dbReference type="InterPro" id="IPR036186">
    <property type="entry name" value="Serpin_sf"/>
</dbReference>
<dbReference type="AlphaFoldDB" id="A0A6J3L036"/>
<evidence type="ECO:0000313" key="8">
    <source>
        <dbReference type="RefSeq" id="XP_033358973.1"/>
    </source>
</evidence>
<dbReference type="PANTHER" id="PTHR11461">
    <property type="entry name" value="SERINE PROTEASE INHIBITOR, SERPIN"/>
    <property type="match status" value="1"/>
</dbReference>
<evidence type="ECO:0000256" key="1">
    <source>
        <dbReference type="ARBA" id="ARBA00022690"/>
    </source>
</evidence>
<feature type="region of interest" description="Disordered" evidence="4">
    <location>
        <begin position="427"/>
        <end position="465"/>
    </location>
</feature>
<reference evidence="8" key="1">
    <citation type="submission" date="2025-08" db="UniProtKB">
        <authorList>
            <consortium name="RefSeq"/>
        </authorList>
    </citation>
    <scope>IDENTIFICATION</scope>
    <source>
        <tissue evidence="8">Muscle</tissue>
    </source>
</reference>
<evidence type="ECO:0000256" key="3">
    <source>
        <dbReference type="RuleBase" id="RU000411"/>
    </source>
</evidence>
<evidence type="ECO:0000256" key="2">
    <source>
        <dbReference type="ARBA" id="ARBA00022900"/>
    </source>
</evidence>
<dbReference type="CDD" id="cd00172">
    <property type="entry name" value="serpin"/>
    <property type="match status" value="1"/>
</dbReference>
<keyword evidence="5" id="KW-0732">Signal</keyword>
<evidence type="ECO:0000259" key="6">
    <source>
        <dbReference type="SMART" id="SM00093"/>
    </source>
</evidence>
<dbReference type="KEGG" id="bvk:117238287"/>
<evidence type="ECO:0000256" key="5">
    <source>
        <dbReference type="SAM" id="SignalP"/>
    </source>
</evidence>
<dbReference type="InterPro" id="IPR023795">
    <property type="entry name" value="Serpin_CS"/>
</dbReference>